<evidence type="ECO:0000313" key="1">
    <source>
        <dbReference type="EMBL" id="TGY55190.1"/>
    </source>
</evidence>
<protein>
    <submittedName>
        <fullName evidence="1">RSAM-modified peptide</fullName>
    </submittedName>
</protein>
<dbReference type="NCBIfam" id="TIGR04149">
    <property type="entry name" value="GG_sam_targ_CFB"/>
    <property type="match status" value="1"/>
</dbReference>
<proteinExistence type="predicted"/>
<dbReference type="EMBL" id="SRYM01000052">
    <property type="protein sequence ID" value="TGY55190.1"/>
    <property type="molecule type" value="Genomic_DNA"/>
</dbReference>
<accession>A0A4V3RPE4</accession>
<dbReference type="InterPro" id="IPR026408">
    <property type="entry name" value="GG_sam_targ_CFB"/>
</dbReference>
<gene>
    <name evidence="1" type="ORF">E5342_15245</name>
</gene>
<dbReference type="Proteomes" id="UP000310032">
    <property type="component" value="Unassembled WGS sequence"/>
</dbReference>
<dbReference type="AlphaFoldDB" id="A0A4V3RPE4"/>
<name>A0A4V3RPE4_PARDI</name>
<evidence type="ECO:0000313" key="2">
    <source>
        <dbReference type="Proteomes" id="UP000310032"/>
    </source>
</evidence>
<organism evidence="1 2">
    <name type="scientific">Parabacteroides distasonis</name>
    <dbReference type="NCBI Taxonomy" id="823"/>
    <lineage>
        <taxon>Bacteria</taxon>
        <taxon>Pseudomonadati</taxon>
        <taxon>Bacteroidota</taxon>
        <taxon>Bacteroidia</taxon>
        <taxon>Bacteroidales</taxon>
        <taxon>Tannerellaceae</taxon>
        <taxon>Parabacteroides</taxon>
    </lineage>
</organism>
<sequence>MTKVLTKLSLREDARVLTPKEMKSLKGGSVSCKCEGNPDPYFKPNCDACKEGCGEPYICVG</sequence>
<reference evidence="1 2" key="1">
    <citation type="submission" date="2019-04" db="EMBL/GenBank/DDBJ databases">
        <title>Microbes associate with the intestines of laboratory mice.</title>
        <authorList>
            <person name="Navarre W."/>
            <person name="Wong E."/>
            <person name="Huang K."/>
            <person name="Tropini C."/>
            <person name="Ng K."/>
            <person name="Yu B."/>
        </authorList>
    </citation>
    <scope>NUCLEOTIDE SEQUENCE [LARGE SCALE GENOMIC DNA]</scope>
    <source>
        <strain evidence="1 2">NM39_I3</strain>
    </source>
</reference>
<comment type="caution">
    <text evidence="1">The sequence shown here is derived from an EMBL/GenBank/DDBJ whole genome shotgun (WGS) entry which is preliminary data.</text>
</comment>